<dbReference type="EMBL" id="LR593887">
    <property type="protein sequence ID" value="VTS00864.1"/>
    <property type="molecule type" value="Genomic_DNA"/>
</dbReference>
<evidence type="ECO:0000259" key="3">
    <source>
        <dbReference type="Pfam" id="PF25917"/>
    </source>
</evidence>
<dbReference type="PANTHER" id="PTHR30158:SF10">
    <property type="entry name" value="CATION EFFLUX PUMP"/>
    <property type="match status" value="1"/>
</dbReference>
<dbReference type="KEGG" id="tim:GMBLW1_17010"/>
<dbReference type="SUPFAM" id="SSF111369">
    <property type="entry name" value="HlyD-like secretion proteins"/>
    <property type="match status" value="1"/>
</dbReference>
<dbReference type="Gene3D" id="2.40.50.100">
    <property type="match status" value="1"/>
</dbReference>
<dbReference type="Gene3D" id="1.10.287.470">
    <property type="entry name" value="Helix hairpin bin"/>
    <property type="match status" value="1"/>
</dbReference>
<dbReference type="GO" id="GO:0022857">
    <property type="term" value="F:transmembrane transporter activity"/>
    <property type="evidence" value="ECO:0007669"/>
    <property type="project" value="InterPro"/>
</dbReference>
<accession>A0A6C2YM03</accession>
<dbReference type="Pfam" id="PF25917">
    <property type="entry name" value="BSH_RND"/>
    <property type="match status" value="1"/>
</dbReference>
<evidence type="ECO:0000313" key="7">
    <source>
        <dbReference type="Proteomes" id="UP000464378"/>
    </source>
</evidence>
<feature type="domain" description="Multidrug resistance protein MdtA-like barrel-sandwich hybrid" evidence="3">
    <location>
        <begin position="63"/>
        <end position="199"/>
    </location>
</feature>
<evidence type="ECO:0000313" key="6">
    <source>
        <dbReference type="EMBL" id="VIP02259.1"/>
    </source>
</evidence>
<dbReference type="AlphaFoldDB" id="A0A6C2YM03"/>
<feature type="domain" description="Multidrug resistance protein MdtA-like beta-barrel" evidence="4">
    <location>
        <begin position="237"/>
        <end position="295"/>
    </location>
</feature>
<sequence length="382" mass="41766">MSHAVGRRWGCVVLLSSLLLTSCQRTENQYVPPPPPEVTVASPVSAELMNYLEYNGNLAAYEFVEIQPRTKGYVEKIHFRPGTFVNKGDLLVTIDSRPAKAALAKAEAELKAKLAIQQRSEDRLQRAKAAGTSVPREEVILIQETLNEVKAEVELYRANVDLAKLELDYTSVRAPISGRISRNLVDTGALVAEGTPLTTIAHVDKLYAYFVTTERNMLAYRRLNPDARTHPGGKTPLPVFIGLEDDIGYPREGVFDAPDNQIDAETGTLQLRALFDNPDRLLVPGSNIRVRIPAGKEKCLLVPAAAIGIDQGGKYVLVVDDNNKVERRSVTVGAIEGALRRIQNGIQISDRIVINGLQRARPGAIVTPIVGSFTESSPLATK</sequence>
<dbReference type="NCBIfam" id="TIGR01730">
    <property type="entry name" value="RND_mfp"/>
    <property type="match status" value="1"/>
</dbReference>
<dbReference type="RefSeq" id="WP_162657452.1">
    <property type="nucleotide sequence ID" value="NZ_LR593887.1"/>
</dbReference>
<name>A0A6C2YM03_9BACT</name>
<dbReference type="Proteomes" id="UP000464378">
    <property type="component" value="Chromosome"/>
</dbReference>
<evidence type="ECO:0000256" key="1">
    <source>
        <dbReference type="ARBA" id="ARBA00004196"/>
    </source>
</evidence>
<dbReference type="Pfam" id="PF25944">
    <property type="entry name" value="Beta-barrel_RND"/>
    <property type="match status" value="1"/>
</dbReference>
<dbReference type="InterPro" id="IPR058625">
    <property type="entry name" value="MdtA-like_BSH"/>
</dbReference>
<proteinExistence type="inferred from homology"/>
<comment type="similarity">
    <text evidence="2">Belongs to the membrane fusion protein (MFP) (TC 8.A.1) family.</text>
</comment>
<organism evidence="6">
    <name type="scientific">Tuwongella immobilis</name>
    <dbReference type="NCBI Taxonomy" id="692036"/>
    <lineage>
        <taxon>Bacteria</taxon>
        <taxon>Pseudomonadati</taxon>
        <taxon>Planctomycetota</taxon>
        <taxon>Planctomycetia</taxon>
        <taxon>Gemmatales</taxon>
        <taxon>Gemmataceae</taxon>
        <taxon>Tuwongella</taxon>
    </lineage>
</organism>
<dbReference type="InterPro" id="IPR058627">
    <property type="entry name" value="MdtA-like_C"/>
</dbReference>
<reference evidence="6" key="1">
    <citation type="submission" date="2019-04" db="EMBL/GenBank/DDBJ databases">
        <authorList>
            <consortium name="Science for Life Laboratories"/>
        </authorList>
    </citation>
    <scope>NUCLEOTIDE SEQUENCE</scope>
    <source>
        <strain evidence="6">MBLW1</strain>
    </source>
</reference>
<dbReference type="GO" id="GO:0030313">
    <property type="term" value="C:cell envelope"/>
    <property type="evidence" value="ECO:0007669"/>
    <property type="project" value="UniProtKB-SubCell"/>
</dbReference>
<comment type="subcellular location">
    <subcellularLocation>
        <location evidence="1">Cell envelope</location>
    </subcellularLocation>
</comment>
<feature type="domain" description="Multidrug resistance protein MdtA-like C-terminal permuted SH3" evidence="5">
    <location>
        <begin position="300"/>
        <end position="359"/>
    </location>
</feature>
<evidence type="ECO:0000256" key="2">
    <source>
        <dbReference type="ARBA" id="ARBA00009477"/>
    </source>
</evidence>
<dbReference type="Pfam" id="PF25967">
    <property type="entry name" value="RND-MFP_C"/>
    <property type="match status" value="1"/>
</dbReference>
<dbReference type="PROSITE" id="PS51257">
    <property type="entry name" value="PROKAR_LIPOPROTEIN"/>
    <property type="match status" value="1"/>
</dbReference>
<dbReference type="PANTHER" id="PTHR30158">
    <property type="entry name" value="ACRA/E-RELATED COMPONENT OF DRUG EFFLUX TRANSPORTER"/>
    <property type="match status" value="1"/>
</dbReference>
<dbReference type="Gene3D" id="2.40.420.20">
    <property type="match status" value="1"/>
</dbReference>
<keyword evidence="7" id="KW-1185">Reference proteome</keyword>
<dbReference type="Gene3D" id="2.40.30.170">
    <property type="match status" value="1"/>
</dbReference>
<dbReference type="InterPro" id="IPR006143">
    <property type="entry name" value="RND_pump_MFP"/>
</dbReference>
<dbReference type="GO" id="GO:0005886">
    <property type="term" value="C:plasma membrane"/>
    <property type="evidence" value="ECO:0007669"/>
    <property type="project" value="TreeGrafter"/>
</dbReference>
<dbReference type="InParanoid" id="A0A6C2YM03"/>
<dbReference type="InterPro" id="IPR058626">
    <property type="entry name" value="MdtA-like_b-barrel"/>
</dbReference>
<evidence type="ECO:0000259" key="4">
    <source>
        <dbReference type="Pfam" id="PF25944"/>
    </source>
</evidence>
<gene>
    <name evidence="6" type="ORF">GMBLW1_17010</name>
</gene>
<dbReference type="GO" id="GO:0046677">
    <property type="term" value="P:response to antibiotic"/>
    <property type="evidence" value="ECO:0007669"/>
    <property type="project" value="TreeGrafter"/>
</dbReference>
<protein>
    <submittedName>
        <fullName evidence="6">Uncharacterized protein</fullName>
    </submittedName>
</protein>
<evidence type="ECO:0000259" key="5">
    <source>
        <dbReference type="Pfam" id="PF25967"/>
    </source>
</evidence>
<dbReference type="EMBL" id="LR586016">
    <property type="protein sequence ID" value="VIP02259.1"/>
    <property type="molecule type" value="Genomic_DNA"/>
</dbReference>